<organism evidence="2 3">
    <name type="scientific">Lupinus angustifolius</name>
    <name type="common">Narrow-leaved blue lupine</name>
    <dbReference type="NCBI Taxonomy" id="3871"/>
    <lineage>
        <taxon>Eukaryota</taxon>
        <taxon>Viridiplantae</taxon>
        <taxon>Streptophyta</taxon>
        <taxon>Embryophyta</taxon>
        <taxon>Tracheophyta</taxon>
        <taxon>Spermatophyta</taxon>
        <taxon>Magnoliopsida</taxon>
        <taxon>eudicotyledons</taxon>
        <taxon>Gunneridae</taxon>
        <taxon>Pentapetalae</taxon>
        <taxon>rosids</taxon>
        <taxon>fabids</taxon>
        <taxon>Fabales</taxon>
        <taxon>Fabaceae</taxon>
        <taxon>Papilionoideae</taxon>
        <taxon>50 kb inversion clade</taxon>
        <taxon>genistoids sensu lato</taxon>
        <taxon>core genistoids</taxon>
        <taxon>Genisteae</taxon>
        <taxon>Lupinus</taxon>
    </lineage>
</organism>
<evidence type="ECO:0000256" key="1">
    <source>
        <dbReference type="SAM" id="MobiDB-lite"/>
    </source>
</evidence>
<name>A0A1J7FMX4_LUPAN</name>
<keyword evidence="3" id="KW-1185">Reference proteome</keyword>
<evidence type="ECO:0000313" key="3">
    <source>
        <dbReference type="Proteomes" id="UP000188354"/>
    </source>
</evidence>
<feature type="compositionally biased region" description="Acidic residues" evidence="1">
    <location>
        <begin position="1"/>
        <end position="23"/>
    </location>
</feature>
<reference evidence="2 3" key="1">
    <citation type="journal article" date="2017" name="Plant Biotechnol. J.">
        <title>A comprehensive draft genome sequence for lupin (Lupinus angustifolius), an emerging health food: insights into plant-microbe interactions and legume evolution.</title>
        <authorList>
            <person name="Hane J.K."/>
            <person name="Ming Y."/>
            <person name="Kamphuis L.G."/>
            <person name="Nelson M.N."/>
            <person name="Garg G."/>
            <person name="Atkins C.A."/>
            <person name="Bayer P.E."/>
            <person name="Bravo A."/>
            <person name="Bringans S."/>
            <person name="Cannon S."/>
            <person name="Edwards D."/>
            <person name="Foley R."/>
            <person name="Gao L.L."/>
            <person name="Harrison M.J."/>
            <person name="Huang W."/>
            <person name="Hurgobin B."/>
            <person name="Li S."/>
            <person name="Liu C.W."/>
            <person name="McGrath A."/>
            <person name="Morahan G."/>
            <person name="Murray J."/>
            <person name="Weller J."/>
            <person name="Jian J."/>
            <person name="Singh K.B."/>
        </authorList>
    </citation>
    <scope>NUCLEOTIDE SEQUENCE [LARGE SCALE GENOMIC DNA]</scope>
    <source>
        <strain evidence="3">cv. Tanjil</strain>
        <tissue evidence="2">Whole plant</tissue>
    </source>
</reference>
<dbReference type="Proteomes" id="UP000188354">
    <property type="component" value="Unassembled WGS sequence"/>
</dbReference>
<evidence type="ECO:0000313" key="2">
    <source>
        <dbReference type="EMBL" id="OIV89317.1"/>
    </source>
</evidence>
<dbReference type="AlphaFoldDB" id="A0A1J7FMX4"/>
<dbReference type="EMBL" id="KV862321">
    <property type="protein sequence ID" value="OIV89317.1"/>
    <property type="molecule type" value="Genomic_DNA"/>
</dbReference>
<dbReference type="Gramene" id="OIV89317">
    <property type="protein sequence ID" value="OIV89317"/>
    <property type="gene ID" value="TanjilG_23714"/>
</dbReference>
<sequence length="79" mass="8792">MNKTELEEEVVDSDSMESEDGETWLEMNSGLGEDGGSEDIDDDDVATILTRVHEFQNIGKEKEDGDISPKTLRSDTVKE</sequence>
<accession>A0A1J7FMX4</accession>
<proteinExistence type="predicted"/>
<feature type="region of interest" description="Disordered" evidence="1">
    <location>
        <begin position="1"/>
        <end position="42"/>
    </location>
</feature>
<gene>
    <name evidence="2" type="ORF">TanjilG_23714</name>
</gene>
<feature type="region of interest" description="Disordered" evidence="1">
    <location>
        <begin position="57"/>
        <end position="79"/>
    </location>
</feature>
<protein>
    <submittedName>
        <fullName evidence="2">Uncharacterized protein</fullName>
    </submittedName>
</protein>